<dbReference type="AlphaFoldDB" id="A0AAD7L8J8"/>
<reference evidence="7" key="1">
    <citation type="journal article" date="2023" name="Science">
        <title>Elucidation of the pathway for biosynthesis of saponin adjuvants from the soapbark tree.</title>
        <authorList>
            <person name="Reed J."/>
            <person name="Orme A."/>
            <person name="El-Demerdash A."/>
            <person name="Owen C."/>
            <person name="Martin L.B.B."/>
            <person name="Misra R.C."/>
            <person name="Kikuchi S."/>
            <person name="Rejzek M."/>
            <person name="Martin A.C."/>
            <person name="Harkess A."/>
            <person name="Leebens-Mack J."/>
            <person name="Louveau T."/>
            <person name="Stephenson M.J."/>
            <person name="Osbourn A."/>
        </authorList>
    </citation>
    <scope>NUCLEOTIDE SEQUENCE</scope>
    <source>
        <strain evidence="7">S10</strain>
    </source>
</reference>
<organism evidence="7 8">
    <name type="scientific">Quillaja saponaria</name>
    <name type="common">Soap bark tree</name>
    <dbReference type="NCBI Taxonomy" id="32244"/>
    <lineage>
        <taxon>Eukaryota</taxon>
        <taxon>Viridiplantae</taxon>
        <taxon>Streptophyta</taxon>
        <taxon>Embryophyta</taxon>
        <taxon>Tracheophyta</taxon>
        <taxon>Spermatophyta</taxon>
        <taxon>Magnoliopsida</taxon>
        <taxon>eudicotyledons</taxon>
        <taxon>Gunneridae</taxon>
        <taxon>Pentapetalae</taxon>
        <taxon>rosids</taxon>
        <taxon>fabids</taxon>
        <taxon>Fabales</taxon>
        <taxon>Quillajaceae</taxon>
        <taxon>Quillaja</taxon>
    </lineage>
</organism>
<evidence type="ECO:0000256" key="4">
    <source>
        <dbReference type="ARBA" id="ARBA00022807"/>
    </source>
</evidence>
<dbReference type="EMBL" id="JARAOO010000010">
    <property type="protein sequence ID" value="KAJ7953630.1"/>
    <property type="molecule type" value="Genomic_DNA"/>
</dbReference>
<evidence type="ECO:0000256" key="3">
    <source>
        <dbReference type="ARBA" id="ARBA00022801"/>
    </source>
</evidence>
<evidence type="ECO:0000313" key="8">
    <source>
        <dbReference type="Proteomes" id="UP001163823"/>
    </source>
</evidence>
<dbReference type="InterPro" id="IPR038765">
    <property type="entry name" value="Papain-like_cys_pep_sf"/>
</dbReference>
<comment type="caution">
    <text evidence="7">The sequence shown here is derived from an EMBL/GenBank/DDBJ whole genome shotgun (WGS) entry which is preliminary data.</text>
</comment>
<keyword evidence="4" id="KW-0788">Thiol protease</keyword>
<keyword evidence="8" id="KW-1185">Reference proteome</keyword>
<dbReference type="Pfam" id="PF02902">
    <property type="entry name" value="Peptidase_C48"/>
    <property type="match status" value="1"/>
</dbReference>
<keyword evidence="3" id="KW-0378">Hydrolase</keyword>
<accession>A0AAD7L8J8</accession>
<dbReference type="PANTHER" id="PTHR46915">
    <property type="entry name" value="UBIQUITIN-LIKE PROTEASE 4-RELATED"/>
    <property type="match status" value="1"/>
</dbReference>
<comment type="similarity">
    <text evidence="1">Belongs to the peptidase C48 family.</text>
</comment>
<protein>
    <submittedName>
        <fullName evidence="7">Ubiquitin-like-specific protease 1D</fullName>
    </submittedName>
</protein>
<evidence type="ECO:0000256" key="5">
    <source>
        <dbReference type="SAM" id="MobiDB-lite"/>
    </source>
</evidence>
<dbReference type="GO" id="GO:0008234">
    <property type="term" value="F:cysteine-type peptidase activity"/>
    <property type="evidence" value="ECO:0007669"/>
    <property type="project" value="UniProtKB-KW"/>
</dbReference>
<evidence type="ECO:0000313" key="7">
    <source>
        <dbReference type="EMBL" id="KAJ7953630.1"/>
    </source>
</evidence>
<evidence type="ECO:0000256" key="2">
    <source>
        <dbReference type="ARBA" id="ARBA00022670"/>
    </source>
</evidence>
<feature type="region of interest" description="Disordered" evidence="5">
    <location>
        <begin position="169"/>
        <end position="191"/>
    </location>
</feature>
<sequence>MEAKKRPVPLDWDAFLGSQDEEPPVLVIVKPTTTVTDTELQRLLDMDRDQQYLLTESIEELTDHKLEESIRSKRNTLQTIKSLPDKGEKLRATLKRLEDEMERRKQTQMIKNRKLMNVRNRNPHKSQAQALLVIKALSKRLWLLKITHSPHSRLVSIRRWEMRCDHQKMRDDGEFSRKRRRDSSSSRQLPFQCPSSISNCILSNGDQKRRASSVFPLHHNDQYISSFSEKMKDISQVTRSNFSRSRKEETIVLEDEDESCLPERTEQDDKLAERMKDAKIYYPSRDDPESVELCYMDIDCLAPECFLTSTIMNFYIRYLQQEASVIDLSISDYHFFNTYFYKKLKEAVSNKGNDRDSFFVKFRRWWKGVNIFEKAYVLIPIHEDLHWSLAIICIPDKEEESGPIILHLDSLGLHSSKSVFDNIRRYMIEEWNYINQKTVSSDLPIAGRIWKHLPRRIDQKIITVPQQKNDYDCGLFVLFFIKRFIEEAPERLRKNDLSMFGKQWFKPEEASGLRVKIRKLLMEEFQNACEVDSPSDALTHEDS</sequence>
<dbReference type="PROSITE" id="PS50600">
    <property type="entry name" value="ULP_PROTEASE"/>
    <property type="match status" value="1"/>
</dbReference>
<dbReference type="Gene3D" id="1.10.418.20">
    <property type="match status" value="1"/>
</dbReference>
<dbReference type="PANTHER" id="PTHR46915:SF2">
    <property type="entry name" value="UBIQUITIN-LIKE PROTEASE 4"/>
    <property type="match status" value="1"/>
</dbReference>
<proteinExistence type="inferred from homology"/>
<feature type="domain" description="Ubiquitin-like protease family profile" evidence="6">
    <location>
        <begin position="291"/>
        <end position="484"/>
    </location>
</feature>
<evidence type="ECO:0000259" key="6">
    <source>
        <dbReference type="PROSITE" id="PS50600"/>
    </source>
</evidence>
<dbReference type="SUPFAM" id="SSF54001">
    <property type="entry name" value="Cysteine proteinases"/>
    <property type="match status" value="1"/>
</dbReference>
<gene>
    <name evidence="7" type="ORF">O6P43_025308</name>
</gene>
<keyword evidence="2 7" id="KW-0645">Protease</keyword>
<evidence type="ECO:0000256" key="1">
    <source>
        <dbReference type="ARBA" id="ARBA00005234"/>
    </source>
</evidence>
<dbReference type="GO" id="GO:0006508">
    <property type="term" value="P:proteolysis"/>
    <property type="evidence" value="ECO:0007669"/>
    <property type="project" value="UniProtKB-KW"/>
</dbReference>
<dbReference type="GO" id="GO:0016926">
    <property type="term" value="P:protein desumoylation"/>
    <property type="evidence" value="ECO:0007669"/>
    <property type="project" value="UniProtKB-ARBA"/>
</dbReference>
<dbReference type="Gene3D" id="3.30.310.130">
    <property type="entry name" value="Ubiquitin-related"/>
    <property type="match status" value="1"/>
</dbReference>
<name>A0AAD7L8J8_QUISA</name>
<dbReference type="Proteomes" id="UP001163823">
    <property type="component" value="Chromosome 10"/>
</dbReference>
<dbReference type="InterPro" id="IPR003653">
    <property type="entry name" value="Peptidase_C48_C"/>
</dbReference>